<dbReference type="Proteomes" id="UP000782312">
    <property type="component" value="Unassembled WGS sequence"/>
</dbReference>
<proteinExistence type="inferred from homology"/>
<protein>
    <submittedName>
        <fullName evidence="6">MBL fold metallo-hydrolase</fullName>
    </submittedName>
</protein>
<name>A0A932HY35_UNCTE</name>
<feature type="domain" description="Metallo-beta-lactamase" evidence="5">
    <location>
        <begin position="92"/>
        <end position="296"/>
    </location>
</feature>
<dbReference type="GO" id="GO:0016787">
    <property type="term" value="F:hydrolase activity"/>
    <property type="evidence" value="ECO:0007669"/>
    <property type="project" value="UniProtKB-KW"/>
</dbReference>
<dbReference type="InterPro" id="IPR006311">
    <property type="entry name" value="TAT_signal"/>
</dbReference>
<organism evidence="6 7">
    <name type="scientific">Tectimicrobiota bacterium</name>
    <dbReference type="NCBI Taxonomy" id="2528274"/>
    <lineage>
        <taxon>Bacteria</taxon>
        <taxon>Pseudomonadati</taxon>
        <taxon>Nitrospinota/Tectimicrobiota group</taxon>
        <taxon>Candidatus Tectimicrobiota</taxon>
    </lineage>
</organism>
<reference evidence="6" key="1">
    <citation type="submission" date="2020-07" db="EMBL/GenBank/DDBJ databases">
        <title>Huge and variable diversity of episymbiotic CPR bacteria and DPANN archaea in groundwater ecosystems.</title>
        <authorList>
            <person name="He C.Y."/>
            <person name="Keren R."/>
            <person name="Whittaker M."/>
            <person name="Farag I.F."/>
            <person name="Doudna J."/>
            <person name="Cate J.H.D."/>
            <person name="Banfield J.F."/>
        </authorList>
    </citation>
    <scope>NUCLEOTIDE SEQUENCE</scope>
    <source>
        <strain evidence="6">NC_groundwater_763_Ag_S-0.2um_68_21</strain>
    </source>
</reference>
<dbReference type="InterPro" id="IPR036866">
    <property type="entry name" value="RibonucZ/Hydroxyglut_hydro"/>
</dbReference>
<dbReference type="AlphaFoldDB" id="A0A932HY35"/>
<dbReference type="Gene3D" id="3.60.15.10">
    <property type="entry name" value="Ribonuclease Z/Hydroxyacylglutathione hydrolase-like"/>
    <property type="match status" value="1"/>
</dbReference>
<evidence type="ECO:0000256" key="1">
    <source>
        <dbReference type="ARBA" id="ARBA00007749"/>
    </source>
</evidence>
<evidence type="ECO:0000256" key="3">
    <source>
        <dbReference type="ARBA" id="ARBA00022801"/>
    </source>
</evidence>
<keyword evidence="2" id="KW-0479">Metal-binding</keyword>
<accession>A0A932HY35</accession>
<evidence type="ECO:0000313" key="6">
    <source>
        <dbReference type="EMBL" id="MBI3126455.1"/>
    </source>
</evidence>
<evidence type="ECO:0000313" key="7">
    <source>
        <dbReference type="Proteomes" id="UP000782312"/>
    </source>
</evidence>
<keyword evidence="3" id="KW-0378">Hydrolase</keyword>
<dbReference type="InterPro" id="IPR001279">
    <property type="entry name" value="Metallo-B-lactamas"/>
</dbReference>
<evidence type="ECO:0000256" key="4">
    <source>
        <dbReference type="ARBA" id="ARBA00022833"/>
    </source>
</evidence>
<comment type="caution">
    <text evidence="6">The sequence shown here is derived from an EMBL/GenBank/DDBJ whole genome shotgun (WGS) entry which is preliminary data.</text>
</comment>
<dbReference type="PANTHER" id="PTHR42978:SF6">
    <property type="entry name" value="QUORUM-QUENCHING LACTONASE YTNP-RELATED"/>
    <property type="match status" value="1"/>
</dbReference>
<gene>
    <name evidence="6" type="ORF">HYZ11_02490</name>
</gene>
<dbReference type="SUPFAM" id="SSF56281">
    <property type="entry name" value="Metallo-hydrolase/oxidoreductase"/>
    <property type="match status" value="1"/>
</dbReference>
<dbReference type="Pfam" id="PF00753">
    <property type="entry name" value="Lactamase_B"/>
    <property type="match status" value="1"/>
</dbReference>
<dbReference type="InterPro" id="IPR051013">
    <property type="entry name" value="MBL_superfamily_lactonases"/>
</dbReference>
<dbReference type="SMART" id="SM00849">
    <property type="entry name" value="Lactamase_B"/>
    <property type="match status" value="1"/>
</dbReference>
<dbReference type="PANTHER" id="PTHR42978">
    <property type="entry name" value="QUORUM-QUENCHING LACTONASE YTNP-RELATED-RELATED"/>
    <property type="match status" value="1"/>
</dbReference>
<dbReference type="GO" id="GO:0046872">
    <property type="term" value="F:metal ion binding"/>
    <property type="evidence" value="ECO:0007669"/>
    <property type="project" value="UniProtKB-KW"/>
</dbReference>
<sequence length="322" mass="34734">MNPSRREFMIGTAAAGAAWLFGGGEARAAAQAPAQMTQVASVYRHKVGDMTVTTFMDGYLIRPLAVLPDGNTDEGKKLLAVHYMDTTRFVFPVNCHAISAGGRLLAVDTGGRNVLGPTAGRFHSLLRAAGLDPAQVSAVLMTHMHPDHVSGAASPEGQALFPNAEMVVHENEWKHWHSDALMNKAPEAARGAFKLARAGGSPYKGRLRLISKDGEVAPGITAIACPGHTAGHTAYLLSSGRERLLIWGDIVNIQPLQFLRPDWAATFDLDKPLSVQSRKRILDMASQERLTIAGTHLGFPGIGNVSRRGSEYDFIPARWQDL</sequence>
<keyword evidence="4" id="KW-0862">Zinc</keyword>
<evidence type="ECO:0000259" key="5">
    <source>
        <dbReference type="SMART" id="SM00849"/>
    </source>
</evidence>
<dbReference type="PROSITE" id="PS51318">
    <property type="entry name" value="TAT"/>
    <property type="match status" value="1"/>
</dbReference>
<dbReference type="EMBL" id="JACPUR010000003">
    <property type="protein sequence ID" value="MBI3126455.1"/>
    <property type="molecule type" value="Genomic_DNA"/>
</dbReference>
<dbReference type="CDD" id="cd07720">
    <property type="entry name" value="OPHC2-like_MBL-fold"/>
    <property type="match status" value="1"/>
</dbReference>
<evidence type="ECO:0000256" key="2">
    <source>
        <dbReference type="ARBA" id="ARBA00022723"/>
    </source>
</evidence>
<comment type="similarity">
    <text evidence="1">Belongs to the metallo-beta-lactamase superfamily.</text>
</comment>